<feature type="transmembrane region" description="Helical" evidence="1">
    <location>
        <begin position="60"/>
        <end position="83"/>
    </location>
</feature>
<sequence>MGDARTISVLDAAERPLTTDKVARTIFCVLVFVIALETYLHKLQHKLRHNKKYLELFNKITTEFMVVGLIYLLVKVVMYLGWIPYGGLEYQALDAADLLLFFVTIALFVQSLTIILSLRLSNRAMDVLELVTTNEIAERMQAAMATWTWPLKQFHHRKRVQMRLVSTFFRRTYGLPRLFCFAKYMRVLQEHQIVELLEIDFTTWLLLLSIFCGFFFCTGEMQSVFSVDGNSHYYAIKTLDSNLPPAQSAAIAALQQNRVGVLATLVAGLFVFMVAFLIYIEYILSVLSRRGKIDLADEFAPAGASALSDMDVLGCIARYELVEAKKSWREAVADMQRVGDEVEDNQVHHQYGNLLLQLIASGWRRCVGKRHAKPNAIRAKIDDIHLPLFSRKACEFLIQFLLILNGMYSAMIVASVVPTMQKRELPVVVATATLLVINMVALAPRLIRIFSFVNGIYRIEAHVLGNVISHFVDVEHQKTAMVGAVTEYCRKTHQAVHAIRHAVASTDAHDGFVDTETLRRALAKFGHRMTRHNFHAFLRMMEFRTKDATVCLDDFLALFPNVPAATATLSTVVSEV</sequence>
<keyword evidence="1" id="KW-0472">Membrane</keyword>
<comment type="caution">
    <text evidence="2">The sequence shown here is derived from an EMBL/GenBank/DDBJ whole genome shotgun (WGS) entry which is preliminary data.</text>
</comment>
<dbReference type="EMBL" id="QUSY01000459">
    <property type="protein sequence ID" value="RHY29288.1"/>
    <property type="molecule type" value="Genomic_DNA"/>
</dbReference>
<name>A0A3R6WL79_9STRA</name>
<evidence type="ECO:0000313" key="3">
    <source>
        <dbReference type="Proteomes" id="UP000285060"/>
    </source>
</evidence>
<feature type="transmembrane region" description="Helical" evidence="1">
    <location>
        <begin position="261"/>
        <end position="284"/>
    </location>
</feature>
<feature type="transmembrane region" description="Helical" evidence="1">
    <location>
        <begin position="396"/>
        <end position="419"/>
    </location>
</feature>
<keyword evidence="3" id="KW-1185">Reference proteome</keyword>
<dbReference type="SUPFAM" id="SSF47473">
    <property type="entry name" value="EF-hand"/>
    <property type="match status" value="1"/>
</dbReference>
<dbReference type="AlphaFoldDB" id="A0A3R6WL79"/>
<dbReference type="InterPro" id="IPR011992">
    <property type="entry name" value="EF-hand-dom_pair"/>
</dbReference>
<evidence type="ECO:0000313" key="2">
    <source>
        <dbReference type="EMBL" id="RHY29288.1"/>
    </source>
</evidence>
<feature type="transmembrane region" description="Helical" evidence="1">
    <location>
        <begin position="425"/>
        <end position="443"/>
    </location>
</feature>
<gene>
    <name evidence="2" type="ORF">DYB32_005258</name>
</gene>
<accession>A0A3R6WL79</accession>
<dbReference type="Proteomes" id="UP000285060">
    <property type="component" value="Unassembled WGS sequence"/>
</dbReference>
<evidence type="ECO:0000256" key="1">
    <source>
        <dbReference type="SAM" id="Phobius"/>
    </source>
</evidence>
<protein>
    <recommendedName>
        <fullName evidence="4">EF-hand domain-containing protein</fullName>
    </recommendedName>
</protein>
<feature type="transmembrane region" description="Helical" evidence="1">
    <location>
        <begin position="22"/>
        <end position="40"/>
    </location>
</feature>
<dbReference type="VEuPathDB" id="FungiDB:H310_03010"/>
<proteinExistence type="predicted"/>
<feature type="transmembrane region" description="Helical" evidence="1">
    <location>
        <begin position="98"/>
        <end position="118"/>
    </location>
</feature>
<keyword evidence="1" id="KW-1133">Transmembrane helix</keyword>
<organism evidence="2 3">
    <name type="scientific">Aphanomyces invadans</name>
    <dbReference type="NCBI Taxonomy" id="157072"/>
    <lineage>
        <taxon>Eukaryota</taxon>
        <taxon>Sar</taxon>
        <taxon>Stramenopiles</taxon>
        <taxon>Oomycota</taxon>
        <taxon>Saprolegniomycetes</taxon>
        <taxon>Saprolegniales</taxon>
        <taxon>Verrucalvaceae</taxon>
        <taxon>Aphanomyces</taxon>
    </lineage>
</organism>
<reference evidence="2 3" key="1">
    <citation type="submission" date="2018-08" db="EMBL/GenBank/DDBJ databases">
        <title>Aphanomyces genome sequencing and annotation.</title>
        <authorList>
            <person name="Minardi D."/>
            <person name="Oidtmann B."/>
            <person name="Van Der Giezen M."/>
            <person name="Studholme D.J."/>
        </authorList>
    </citation>
    <scope>NUCLEOTIDE SEQUENCE [LARGE SCALE GENOMIC DNA]</scope>
    <source>
        <strain evidence="2 3">NJM0002</strain>
    </source>
</reference>
<evidence type="ECO:0008006" key="4">
    <source>
        <dbReference type="Google" id="ProtNLM"/>
    </source>
</evidence>
<keyword evidence="1" id="KW-0812">Transmembrane</keyword>